<dbReference type="GO" id="GO:0010181">
    <property type="term" value="F:FMN binding"/>
    <property type="evidence" value="ECO:0007669"/>
    <property type="project" value="InterPro"/>
</dbReference>
<comment type="caution">
    <text evidence="2">The sequence shown here is derived from an EMBL/GenBank/DDBJ whole genome shotgun (WGS) entry which is preliminary data.</text>
</comment>
<feature type="domain" description="NADH:flavin oxidoreductase/NADH oxidase N-terminal" evidence="1">
    <location>
        <begin position="7"/>
        <end position="355"/>
    </location>
</feature>
<gene>
    <name evidence="2" type="ORF">B0H16DRAFT_1466347</name>
</gene>
<dbReference type="InterPro" id="IPR013785">
    <property type="entry name" value="Aldolase_TIM"/>
</dbReference>
<dbReference type="Gene3D" id="3.20.20.70">
    <property type="entry name" value="Aldolase class I"/>
    <property type="match status" value="1"/>
</dbReference>
<sequence>MSSPASKLFEPFKIGTTVLQHRVVLAPLTRYKASETHVPYLPLVAEYYAQRASRPGTLLISEGTFIAARAGGLSHVPGIWSPEQITAWKSVRSDRYPQSARNSVVAEYRGSAIFMQLWALGRVANYPVLQSEDPSLPYVSASDVLLTTKKGPLRPLTVPEIKQYADLYAQAARNALEAGFDGVEIHGANGYLVEQFLHEVTNKRTDQYGGSIENRARFALEVIDAVAAAVGAERTAIRFSPWNRFQEMGMPDPIPTYSYVVSQLATRHPNLAYLHLIEPRVIGNMTRDADSVGAHESNDALRALWAPRPLIRAGGFTRDGAIEAVQSGDSDLISFGRWYISNPDLPTRLEHDIPLAPYDRSTFYLVGENSPRGYTDQPFASAAL</sequence>
<dbReference type="PANTHER" id="PTHR22893">
    <property type="entry name" value="NADH OXIDOREDUCTASE-RELATED"/>
    <property type="match status" value="1"/>
</dbReference>
<dbReference type="CDD" id="cd02933">
    <property type="entry name" value="OYE_like_FMN"/>
    <property type="match status" value="1"/>
</dbReference>
<name>A0AAD7I998_9AGAR</name>
<proteinExistence type="predicted"/>
<protein>
    <recommendedName>
        <fullName evidence="1">NADH:flavin oxidoreductase/NADH oxidase N-terminal domain-containing protein</fullName>
    </recommendedName>
</protein>
<dbReference type="Pfam" id="PF00724">
    <property type="entry name" value="Oxidored_FMN"/>
    <property type="match status" value="1"/>
</dbReference>
<dbReference type="FunFam" id="3.20.20.70:FF:000138">
    <property type="entry name" value="NADPH dehydrogenase 1"/>
    <property type="match status" value="1"/>
</dbReference>
<organism evidence="2 3">
    <name type="scientific">Mycena metata</name>
    <dbReference type="NCBI Taxonomy" id="1033252"/>
    <lineage>
        <taxon>Eukaryota</taxon>
        <taxon>Fungi</taxon>
        <taxon>Dikarya</taxon>
        <taxon>Basidiomycota</taxon>
        <taxon>Agaricomycotina</taxon>
        <taxon>Agaricomycetes</taxon>
        <taxon>Agaricomycetidae</taxon>
        <taxon>Agaricales</taxon>
        <taxon>Marasmiineae</taxon>
        <taxon>Mycenaceae</taxon>
        <taxon>Mycena</taxon>
    </lineage>
</organism>
<dbReference type="GO" id="GO:0003959">
    <property type="term" value="F:NADPH dehydrogenase activity"/>
    <property type="evidence" value="ECO:0007669"/>
    <property type="project" value="TreeGrafter"/>
</dbReference>
<accession>A0AAD7I998</accession>
<evidence type="ECO:0000313" key="3">
    <source>
        <dbReference type="Proteomes" id="UP001215598"/>
    </source>
</evidence>
<reference evidence="2" key="1">
    <citation type="submission" date="2023-03" db="EMBL/GenBank/DDBJ databases">
        <title>Massive genome expansion in bonnet fungi (Mycena s.s.) driven by repeated elements and novel gene families across ecological guilds.</title>
        <authorList>
            <consortium name="Lawrence Berkeley National Laboratory"/>
            <person name="Harder C.B."/>
            <person name="Miyauchi S."/>
            <person name="Viragh M."/>
            <person name="Kuo A."/>
            <person name="Thoen E."/>
            <person name="Andreopoulos B."/>
            <person name="Lu D."/>
            <person name="Skrede I."/>
            <person name="Drula E."/>
            <person name="Henrissat B."/>
            <person name="Morin E."/>
            <person name="Kohler A."/>
            <person name="Barry K."/>
            <person name="LaButti K."/>
            <person name="Morin E."/>
            <person name="Salamov A."/>
            <person name="Lipzen A."/>
            <person name="Mereny Z."/>
            <person name="Hegedus B."/>
            <person name="Baldrian P."/>
            <person name="Stursova M."/>
            <person name="Weitz H."/>
            <person name="Taylor A."/>
            <person name="Grigoriev I.V."/>
            <person name="Nagy L.G."/>
            <person name="Martin F."/>
            <person name="Kauserud H."/>
        </authorList>
    </citation>
    <scope>NUCLEOTIDE SEQUENCE</scope>
    <source>
        <strain evidence="2">CBHHK182m</strain>
    </source>
</reference>
<evidence type="ECO:0000313" key="2">
    <source>
        <dbReference type="EMBL" id="KAJ7737073.1"/>
    </source>
</evidence>
<dbReference type="EMBL" id="JARKIB010000118">
    <property type="protein sequence ID" value="KAJ7737073.1"/>
    <property type="molecule type" value="Genomic_DNA"/>
</dbReference>
<dbReference type="InterPro" id="IPR001155">
    <property type="entry name" value="OxRdtase_FMN_N"/>
</dbReference>
<keyword evidence="3" id="KW-1185">Reference proteome</keyword>
<dbReference type="AlphaFoldDB" id="A0AAD7I998"/>
<dbReference type="Proteomes" id="UP001215598">
    <property type="component" value="Unassembled WGS sequence"/>
</dbReference>
<dbReference type="PANTHER" id="PTHR22893:SF91">
    <property type="entry name" value="NADPH DEHYDROGENASE 2-RELATED"/>
    <property type="match status" value="1"/>
</dbReference>
<dbReference type="InterPro" id="IPR045247">
    <property type="entry name" value="Oye-like"/>
</dbReference>
<evidence type="ECO:0000259" key="1">
    <source>
        <dbReference type="Pfam" id="PF00724"/>
    </source>
</evidence>
<dbReference type="SUPFAM" id="SSF51395">
    <property type="entry name" value="FMN-linked oxidoreductases"/>
    <property type="match status" value="1"/>
</dbReference>